<evidence type="ECO:0000256" key="1">
    <source>
        <dbReference type="SAM" id="MobiDB-lite"/>
    </source>
</evidence>
<dbReference type="EMBL" id="JAFIQS010000007">
    <property type="protein sequence ID" value="KAG5167357.1"/>
    <property type="molecule type" value="Genomic_DNA"/>
</dbReference>
<organism evidence="2">
    <name type="scientific">Psilocybe cubensis</name>
    <name type="common">Psychedelic mushroom</name>
    <name type="synonym">Stropharia cubensis</name>
    <dbReference type="NCBI Taxonomy" id="181762"/>
    <lineage>
        <taxon>Eukaryota</taxon>
        <taxon>Fungi</taxon>
        <taxon>Dikarya</taxon>
        <taxon>Basidiomycota</taxon>
        <taxon>Agaricomycotina</taxon>
        <taxon>Agaricomycetes</taxon>
        <taxon>Agaricomycetidae</taxon>
        <taxon>Agaricales</taxon>
        <taxon>Agaricineae</taxon>
        <taxon>Strophariaceae</taxon>
        <taxon>Psilocybe</taxon>
    </lineage>
</organism>
<sequence length="138" mass="14782">MHLDLKATAIAPATATVAAAESEEKIPPPEVATGNRHSALIADDASCTIATPASSSLPIPSSTNAIAMDMGIDKLDDADHHHADERLGIDGKDQNESTNSSSPQQPVPLQPQTKPKPIKKTHWDYMLPLIERNLRGEF</sequence>
<name>A0A8H8CI85_PSICU</name>
<evidence type="ECO:0000313" key="2">
    <source>
        <dbReference type="EMBL" id="KAG5167357.1"/>
    </source>
</evidence>
<feature type="compositionally biased region" description="Basic and acidic residues" evidence="1">
    <location>
        <begin position="76"/>
        <end position="95"/>
    </location>
</feature>
<reference evidence="2" key="1">
    <citation type="submission" date="2021-02" db="EMBL/GenBank/DDBJ databases">
        <title>Psilocybe cubensis genome.</title>
        <authorList>
            <person name="Mckernan K.J."/>
            <person name="Crawford S."/>
            <person name="Trippe A."/>
            <person name="Kane L.T."/>
            <person name="Mclaughlin S."/>
        </authorList>
    </citation>
    <scope>NUCLEOTIDE SEQUENCE [LARGE SCALE GENOMIC DNA]</scope>
    <source>
        <strain evidence="2">MGC-MH-2018</strain>
    </source>
</reference>
<protein>
    <submittedName>
        <fullName evidence="2">Uncharacterized protein</fullName>
    </submittedName>
</protein>
<feature type="region of interest" description="Disordered" evidence="1">
    <location>
        <begin position="76"/>
        <end position="122"/>
    </location>
</feature>
<proteinExistence type="predicted"/>
<comment type="caution">
    <text evidence="2">The sequence shown here is derived from an EMBL/GenBank/DDBJ whole genome shotgun (WGS) entry which is preliminary data.</text>
</comment>
<accession>A0A8H8CI85</accession>
<dbReference type="AlphaFoldDB" id="A0A8H8CI85"/>
<gene>
    <name evidence="2" type="ORF">JR316_007706</name>
</gene>